<comment type="caution">
    <text evidence="5">The sequence shown here is derived from an EMBL/GenBank/DDBJ whole genome shotgun (WGS) entry which is preliminary data.</text>
</comment>
<dbReference type="AlphaFoldDB" id="A0A9D4FI91"/>
<feature type="domain" description="FLYWCH-type" evidence="4">
    <location>
        <begin position="62"/>
        <end position="120"/>
    </location>
</feature>
<evidence type="ECO:0000313" key="5">
    <source>
        <dbReference type="EMBL" id="KAH3798149.1"/>
    </source>
</evidence>
<dbReference type="GO" id="GO:0008270">
    <property type="term" value="F:zinc ion binding"/>
    <property type="evidence" value="ECO:0007669"/>
    <property type="project" value="UniProtKB-KW"/>
</dbReference>
<protein>
    <recommendedName>
        <fullName evidence="4">FLYWCH-type domain-containing protein</fullName>
    </recommendedName>
</protein>
<gene>
    <name evidence="5" type="ORF">DPMN_151739</name>
</gene>
<dbReference type="Proteomes" id="UP000828390">
    <property type="component" value="Unassembled WGS sequence"/>
</dbReference>
<proteinExistence type="predicted"/>
<organism evidence="5 6">
    <name type="scientific">Dreissena polymorpha</name>
    <name type="common">Zebra mussel</name>
    <name type="synonym">Mytilus polymorpha</name>
    <dbReference type="NCBI Taxonomy" id="45954"/>
    <lineage>
        <taxon>Eukaryota</taxon>
        <taxon>Metazoa</taxon>
        <taxon>Spiralia</taxon>
        <taxon>Lophotrochozoa</taxon>
        <taxon>Mollusca</taxon>
        <taxon>Bivalvia</taxon>
        <taxon>Autobranchia</taxon>
        <taxon>Heteroconchia</taxon>
        <taxon>Euheterodonta</taxon>
        <taxon>Imparidentia</taxon>
        <taxon>Neoheterodontei</taxon>
        <taxon>Myida</taxon>
        <taxon>Dreissenoidea</taxon>
        <taxon>Dreissenidae</taxon>
        <taxon>Dreissena</taxon>
    </lineage>
</organism>
<keyword evidence="6" id="KW-1185">Reference proteome</keyword>
<sequence>MKTLRWTTLNATEIDPLVVPFNVDGTINEELETEEDNIQPEPLLTTVLEETEVVFKVCEEGTKKGKPLLVGSDGFRYFQKKTQKKSVFWSCSVTSAKCRCYASVIQKGNVFASGPQQHSHQPETALLNKVRISVQVKPVINPTIV</sequence>
<dbReference type="PANTHER" id="PTHR20956:SF12">
    <property type="entry name" value="FLYWCH-TYPE DOMAIN-CONTAINING PROTEIN"/>
    <property type="match status" value="1"/>
</dbReference>
<accession>A0A9D4FI91</accession>
<dbReference type="EMBL" id="JAIWYP010000007">
    <property type="protein sequence ID" value="KAH3798149.1"/>
    <property type="molecule type" value="Genomic_DNA"/>
</dbReference>
<reference evidence="5" key="1">
    <citation type="journal article" date="2019" name="bioRxiv">
        <title>The Genome of the Zebra Mussel, Dreissena polymorpha: A Resource for Invasive Species Research.</title>
        <authorList>
            <person name="McCartney M.A."/>
            <person name="Auch B."/>
            <person name="Kono T."/>
            <person name="Mallez S."/>
            <person name="Zhang Y."/>
            <person name="Obille A."/>
            <person name="Becker A."/>
            <person name="Abrahante J.E."/>
            <person name="Garbe J."/>
            <person name="Badalamenti J.P."/>
            <person name="Herman A."/>
            <person name="Mangelson H."/>
            <person name="Liachko I."/>
            <person name="Sullivan S."/>
            <person name="Sone E.D."/>
            <person name="Koren S."/>
            <person name="Silverstein K.A.T."/>
            <person name="Beckman K.B."/>
            <person name="Gohl D.M."/>
        </authorList>
    </citation>
    <scope>NUCLEOTIDE SEQUENCE</scope>
    <source>
        <strain evidence="5">Duluth1</strain>
        <tissue evidence="5">Whole animal</tissue>
    </source>
</reference>
<reference evidence="5" key="2">
    <citation type="submission" date="2020-11" db="EMBL/GenBank/DDBJ databases">
        <authorList>
            <person name="McCartney M.A."/>
            <person name="Auch B."/>
            <person name="Kono T."/>
            <person name="Mallez S."/>
            <person name="Becker A."/>
            <person name="Gohl D.M."/>
            <person name="Silverstein K.A.T."/>
            <person name="Koren S."/>
            <person name="Bechman K.B."/>
            <person name="Herman A."/>
            <person name="Abrahante J.E."/>
            <person name="Garbe J."/>
        </authorList>
    </citation>
    <scope>NUCLEOTIDE SEQUENCE</scope>
    <source>
        <strain evidence="5">Duluth1</strain>
        <tissue evidence="5">Whole animal</tissue>
    </source>
</reference>
<evidence type="ECO:0000256" key="3">
    <source>
        <dbReference type="ARBA" id="ARBA00022833"/>
    </source>
</evidence>
<keyword evidence="1" id="KW-0479">Metal-binding</keyword>
<evidence type="ECO:0000256" key="1">
    <source>
        <dbReference type="ARBA" id="ARBA00022723"/>
    </source>
</evidence>
<keyword evidence="2" id="KW-0863">Zinc-finger</keyword>
<dbReference type="PANTHER" id="PTHR20956">
    <property type="entry name" value="HEH2P"/>
    <property type="match status" value="1"/>
</dbReference>
<evidence type="ECO:0000259" key="4">
    <source>
        <dbReference type="Pfam" id="PF04500"/>
    </source>
</evidence>
<evidence type="ECO:0000313" key="6">
    <source>
        <dbReference type="Proteomes" id="UP000828390"/>
    </source>
</evidence>
<dbReference type="Gene3D" id="2.20.25.240">
    <property type="match status" value="1"/>
</dbReference>
<name>A0A9D4FI91_DREPO</name>
<evidence type="ECO:0000256" key="2">
    <source>
        <dbReference type="ARBA" id="ARBA00022771"/>
    </source>
</evidence>
<dbReference type="Pfam" id="PF04500">
    <property type="entry name" value="FLYWCH"/>
    <property type="match status" value="1"/>
</dbReference>
<keyword evidence="3" id="KW-0862">Zinc</keyword>
<dbReference type="InterPro" id="IPR007588">
    <property type="entry name" value="Znf_FLYWCH"/>
</dbReference>